<dbReference type="HOGENOM" id="CLU_2680737_0_0_9"/>
<dbReference type="Proteomes" id="UP000006835">
    <property type="component" value="Chromosome"/>
</dbReference>
<accession>E4SD40</accession>
<dbReference type="EMBL" id="CP002330">
    <property type="protein sequence ID" value="ADQ45104.1"/>
    <property type="molecule type" value="Genomic_DNA"/>
</dbReference>
<name>E4SD40_CALK2</name>
<organism evidence="1 2">
    <name type="scientific">Caldicellulosiruptor kronotskyensis (strain DSM 18902 / VKM B-2412 / 2002)</name>
    <dbReference type="NCBI Taxonomy" id="632348"/>
    <lineage>
        <taxon>Bacteria</taxon>
        <taxon>Bacillati</taxon>
        <taxon>Bacillota</taxon>
        <taxon>Bacillota incertae sedis</taxon>
        <taxon>Caldicellulosiruptorales</taxon>
        <taxon>Caldicellulosiruptoraceae</taxon>
        <taxon>Caldicellulosiruptor</taxon>
    </lineage>
</organism>
<evidence type="ECO:0000313" key="1">
    <source>
        <dbReference type="EMBL" id="ADQ45104.1"/>
    </source>
</evidence>
<dbReference type="AlphaFoldDB" id="E4SD40"/>
<reference evidence="1 2" key="2">
    <citation type="journal article" date="2011" name="J. Bacteriol.">
        <title>Complete genome sequences for the anaerobic, extremely thermophilic plant biomass-degrading bacteria Caldicellulosiruptor hydrothermalis, Caldicellulosiruptor kristjanssonii, Caldicellulosiruptor kronotskyensis, Caldicellulosiruptor owensenis, and Caldicellulosiruptor lactoaceticus.</title>
        <authorList>
            <person name="Blumer-Schuette S.E."/>
            <person name="Ozdemir I."/>
            <person name="Mistry D."/>
            <person name="Lucas S."/>
            <person name="Lapidus A."/>
            <person name="Cheng J.F."/>
            <person name="Goodwin L.A."/>
            <person name="Pitluck S."/>
            <person name="Land M.L."/>
            <person name="Hauser L.J."/>
            <person name="Woyke T."/>
            <person name="Mikhailova N."/>
            <person name="Pati A."/>
            <person name="Kyrpides N.C."/>
            <person name="Ivanova N."/>
            <person name="Detter J.C."/>
            <person name="Walston-Davenport K."/>
            <person name="Han S."/>
            <person name="Adams M.W."/>
            <person name="Kelly R.M."/>
        </authorList>
    </citation>
    <scope>NUCLEOTIDE SEQUENCE [LARGE SCALE GENOMIC DNA]</scope>
    <source>
        <strain evidence="2">DSM 18902 / VKM B-2412 / 2002</strain>
    </source>
</reference>
<evidence type="ECO:0000313" key="2">
    <source>
        <dbReference type="Proteomes" id="UP000006835"/>
    </source>
</evidence>
<proteinExistence type="predicted"/>
<dbReference type="KEGG" id="ckn:Calkro_0190"/>
<gene>
    <name evidence="1" type="ordered locus">Calkro_0190</name>
</gene>
<keyword evidence="2" id="KW-1185">Reference proteome</keyword>
<sequence length="74" mass="8433">MHLPSLNLGHRASPFKAQRAIFTLTFAFKFKRLVELFTDGDTIFRIGSEEGESELNRGSKAKGIPRAHVYYSKF</sequence>
<reference key="1">
    <citation type="submission" date="2010-11" db="EMBL/GenBank/DDBJ databases">
        <title>Complete sequence of Caldicellulosiruptor kronotskyensis 2002.</title>
        <authorList>
            <consortium name="US DOE Joint Genome Institute"/>
            <person name="Lucas S."/>
            <person name="Copeland A."/>
            <person name="Lapidus A."/>
            <person name="Cheng J.-F."/>
            <person name="Bruce D."/>
            <person name="Goodwin L."/>
            <person name="Pitluck S."/>
            <person name="Davenport K."/>
            <person name="Detter J.C."/>
            <person name="Han C."/>
            <person name="Tapia R."/>
            <person name="Land M."/>
            <person name="Hauser L."/>
            <person name="Jeffries C."/>
            <person name="Kyrpides N."/>
            <person name="Ivanova N."/>
            <person name="Mikhailova N."/>
            <person name="Blumer-Schuette S.E."/>
            <person name="Kelly R.M."/>
            <person name="Woyke T."/>
        </authorList>
    </citation>
    <scope>NUCLEOTIDE SEQUENCE</scope>
    <source>
        <strain>2002</strain>
    </source>
</reference>
<dbReference type="PATRIC" id="fig|632348.3.peg.201"/>
<protein>
    <submittedName>
        <fullName evidence="1">Uncharacterized protein</fullName>
    </submittedName>
</protein>